<evidence type="ECO:0000313" key="4">
    <source>
        <dbReference type="Proteomes" id="UP001207736"/>
    </source>
</evidence>
<accession>A0AAV5ASA2</accession>
<comment type="caution">
    <text evidence="2">The sequence shown here is derived from an EMBL/GenBank/DDBJ whole genome shotgun (WGS) entry which is preliminary data.</text>
</comment>
<dbReference type="PROSITE" id="PS51729">
    <property type="entry name" value="GNAT_YJDJ"/>
    <property type="match status" value="1"/>
</dbReference>
<organism evidence="2 4">
    <name type="scientific">Capnocytophaga catalasegens</name>
    <dbReference type="NCBI Taxonomy" id="1004260"/>
    <lineage>
        <taxon>Bacteria</taxon>
        <taxon>Pseudomonadati</taxon>
        <taxon>Bacteroidota</taxon>
        <taxon>Flavobacteriia</taxon>
        <taxon>Flavobacteriales</taxon>
        <taxon>Flavobacteriaceae</taxon>
        <taxon>Capnocytophaga</taxon>
    </lineage>
</organism>
<keyword evidence="5" id="KW-1185">Reference proteome</keyword>
<dbReference type="RefSeq" id="WP_264847129.1">
    <property type="nucleotide sequence ID" value="NZ_BPMA01000041.1"/>
</dbReference>
<feature type="domain" description="N-acetyltransferase" evidence="1">
    <location>
        <begin position="6"/>
        <end position="92"/>
    </location>
</feature>
<dbReference type="EMBL" id="BQKA01000023">
    <property type="protein sequence ID" value="GJM50233.1"/>
    <property type="molecule type" value="Genomic_DNA"/>
</dbReference>
<sequence>MVMKISDDEFLRQFRAKIEGKTWGIEYSLQERKIFLTKLILPSEENEESEETQLFIASVLNEIRNRKLKAMPTCSALKKFFKAHKEYYDLLPAGIRM</sequence>
<reference evidence="2 5" key="1">
    <citation type="submission" date="2021-11" db="EMBL/GenBank/DDBJ databases">
        <title>Draft genome sequence of Capnocytophaga sp. strain KC07075 isolated from cat oral cavity.</title>
        <authorList>
            <person name="Suzuki M."/>
            <person name="Imaoka K."/>
            <person name="Kimura M."/>
            <person name="Morikawa S."/>
            <person name="Maeda K."/>
        </authorList>
    </citation>
    <scope>NUCLEOTIDE SEQUENCE</scope>
    <source>
        <strain evidence="2">KC07075</strain>
        <strain evidence="3 5">KC07079</strain>
    </source>
</reference>
<dbReference type="InterPro" id="IPR031165">
    <property type="entry name" value="GNAT_YJDJ"/>
</dbReference>
<dbReference type="Gene3D" id="3.40.630.30">
    <property type="match status" value="1"/>
</dbReference>
<name>A0AAV5ASA2_9FLAO</name>
<evidence type="ECO:0000313" key="2">
    <source>
        <dbReference type="EMBL" id="GJM50233.1"/>
    </source>
</evidence>
<dbReference type="SUPFAM" id="SSF55729">
    <property type="entry name" value="Acyl-CoA N-acyltransferases (Nat)"/>
    <property type="match status" value="1"/>
</dbReference>
<gene>
    <name evidence="2" type="ORF">RCZ15_12060</name>
    <name evidence="3" type="ORF">RCZ16_17800</name>
</gene>
<dbReference type="EMBL" id="BQKB01000041">
    <property type="protein sequence ID" value="GJM53464.1"/>
    <property type="molecule type" value="Genomic_DNA"/>
</dbReference>
<proteinExistence type="predicted"/>
<evidence type="ECO:0000259" key="1">
    <source>
        <dbReference type="PROSITE" id="PS51729"/>
    </source>
</evidence>
<protein>
    <recommendedName>
        <fullName evidence="1">N-acetyltransferase domain-containing protein</fullName>
    </recommendedName>
</protein>
<evidence type="ECO:0000313" key="5">
    <source>
        <dbReference type="Proteomes" id="UP001208692"/>
    </source>
</evidence>
<dbReference type="Proteomes" id="UP001208692">
    <property type="component" value="Unassembled WGS sequence"/>
</dbReference>
<dbReference type="InterPro" id="IPR016181">
    <property type="entry name" value="Acyl_CoA_acyltransferase"/>
</dbReference>
<evidence type="ECO:0000313" key="3">
    <source>
        <dbReference type="EMBL" id="GJM53464.1"/>
    </source>
</evidence>
<dbReference type="Proteomes" id="UP001207736">
    <property type="component" value="Unassembled WGS sequence"/>
</dbReference>
<dbReference type="Pfam" id="PF14542">
    <property type="entry name" value="Acetyltransf_CG"/>
    <property type="match status" value="1"/>
</dbReference>
<dbReference type="AlphaFoldDB" id="A0AAV5ASA2"/>